<evidence type="ECO:0000313" key="2">
    <source>
        <dbReference type="EMBL" id="SVB79347.1"/>
    </source>
</evidence>
<evidence type="ECO:0000256" key="1">
    <source>
        <dbReference type="SAM" id="MobiDB-lite"/>
    </source>
</evidence>
<feature type="compositionally biased region" description="Gly residues" evidence="1">
    <location>
        <begin position="100"/>
        <end position="109"/>
    </location>
</feature>
<feature type="region of interest" description="Disordered" evidence="1">
    <location>
        <begin position="154"/>
        <end position="174"/>
    </location>
</feature>
<dbReference type="AlphaFoldDB" id="A0A382GXD6"/>
<accession>A0A382GXD6</accession>
<gene>
    <name evidence="2" type="ORF">METZ01_LOCUS232201</name>
</gene>
<feature type="compositionally biased region" description="Basic residues" evidence="1">
    <location>
        <begin position="58"/>
        <end position="82"/>
    </location>
</feature>
<feature type="non-terminal residue" evidence="2">
    <location>
        <position position="1"/>
    </location>
</feature>
<sequence length="174" mass="17718">PGRVGNSGRGGPVRGARILRRVGGRSIPRGPFRRRGGGGVCLDPARCLRCVSSPHAGHVPKRARRGGRRHIWRPGHGGRRGSGRPGLVLDNPGTPAGAPPGHGAGGPGRVDGRVAEGAVAVAERRGRGLPPCRQVGIGHRHGLAHSRGPVATVGAGRGRLRGGAGPPRLVSPNL</sequence>
<organism evidence="2">
    <name type="scientific">marine metagenome</name>
    <dbReference type="NCBI Taxonomy" id="408172"/>
    <lineage>
        <taxon>unclassified sequences</taxon>
        <taxon>metagenomes</taxon>
        <taxon>ecological metagenomes</taxon>
    </lineage>
</organism>
<proteinExistence type="predicted"/>
<reference evidence="2" key="1">
    <citation type="submission" date="2018-05" db="EMBL/GenBank/DDBJ databases">
        <authorList>
            <person name="Lanie J.A."/>
            <person name="Ng W.-L."/>
            <person name="Kazmierczak K.M."/>
            <person name="Andrzejewski T.M."/>
            <person name="Davidsen T.M."/>
            <person name="Wayne K.J."/>
            <person name="Tettelin H."/>
            <person name="Glass J.I."/>
            <person name="Rusch D."/>
            <person name="Podicherti R."/>
            <person name="Tsui H.-C.T."/>
            <person name="Winkler M.E."/>
        </authorList>
    </citation>
    <scope>NUCLEOTIDE SEQUENCE</scope>
</reference>
<feature type="region of interest" description="Disordered" evidence="1">
    <location>
        <begin position="55"/>
        <end position="111"/>
    </location>
</feature>
<protein>
    <submittedName>
        <fullName evidence="2">Uncharacterized protein</fullName>
    </submittedName>
</protein>
<feature type="compositionally biased region" description="Gly residues" evidence="1">
    <location>
        <begin position="155"/>
        <end position="165"/>
    </location>
</feature>
<feature type="non-terminal residue" evidence="2">
    <location>
        <position position="174"/>
    </location>
</feature>
<dbReference type="EMBL" id="UINC01057794">
    <property type="protein sequence ID" value="SVB79347.1"/>
    <property type="molecule type" value="Genomic_DNA"/>
</dbReference>
<name>A0A382GXD6_9ZZZZ</name>